<reference evidence="3" key="1">
    <citation type="journal article" date="2014" name="Int. J. Syst. Evol. Microbiol.">
        <title>Complete genome sequence of Corynebacterium casei LMG S-19264T (=DSM 44701T), isolated from a smear-ripened cheese.</title>
        <authorList>
            <consortium name="US DOE Joint Genome Institute (JGI-PGF)"/>
            <person name="Walter F."/>
            <person name="Albersmeier A."/>
            <person name="Kalinowski J."/>
            <person name="Ruckert C."/>
        </authorList>
    </citation>
    <scope>NUCLEOTIDE SEQUENCE</scope>
    <source>
        <strain evidence="3">JCM 19831</strain>
    </source>
</reference>
<dbReference type="Gene3D" id="3.40.50.720">
    <property type="entry name" value="NAD(P)-binding Rossmann-like Domain"/>
    <property type="match status" value="1"/>
</dbReference>
<comment type="similarity">
    <text evidence="1">Belongs to the NAD(P)-dependent epimerase/dehydratase family.</text>
</comment>
<evidence type="ECO:0000259" key="2">
    <source>
        <dbReference type="Pfam" id="PF01370"/>
    </source>
</evidence>
<dbReference type="PANTHER" id="PTHR43000">
    <property type="entry name" value="DTDP-D-GLUCOSE 4,6-DEHYDRATASE-RELATED"/>
    <property type="match status" value="1"/>
</dbReference>
<evidence type="ECO:0000256" key="1">
    <source>
        <dbReference type="ARBA" id="ARBA00007637"/>
    </source>
</evidence>
<evidence type="ECO:0000313" key="4">
    <source>
        <dbReference type="Proteomes" id="UP000642070"/>
    </source>
</evidence>
<dbReference type="InterPro" id="IPR001509">
    <property type="entry name" value="Epimerase_deHydtase"/>
</dbReference>
<sequence>MRVLVTGGAGFIGGNLCRELVAHPGIDEVVVFDDLTTGTESNLEGVGAELVVGSILEPDALDDVVAHSDAVIHLAARPSVPRSVADPVRSHLVNATGTVNVLEACRRHDKHLVAASSSSVYGPTRTLPKHEELPTRPQSPYAASKLAAESAVLAYGATYGLPVLALRFFNVYGPLQSVGHAYAAVIPTFADAALRGLPLHIHGDGRQTRDFTYVGSVARLLTDAVVRRVASPTPVNLAFGTRTSLLDLVDRIRGMVDLPVEVVFDPARPGDVRDSQADSERLEELFPGHGPVPLEFGLRETVSWYARQIASVPR</sequence>
<protein>
    <submittedName>
        <fullName evidence="3">NDP-sugar dehydratase or epimerase</fullName>
    </submittedName>
</protein>
<gene>
    <name evidence="3" type="ORF">GCM10007977_104840</name>
</gene>
<feature type="domain" description="NAD-dependent epimerase/dehydratase" evidence="2">
    <location>
        <begin position="3"/>
        <end position="236"/>
    </location>
</feature>
<proteinExistence type="inferred from homology"/>
<evidence type="ECO:0000313" key="3">
    <source>
        <dbReference type="EMBL" id="GGM85995.1"/>
    </source>
</evidence>
<dbReference type="Pfam" id="PF01370">
    <property type="entry name" value="Epimerase"/>
    <property type="match status" value="1"/>
</dbReference>
<dbReference type="AlphaFoldDB" id="A0A917X7M1"/>
<comment type="caution">
    <text evidence="3">The sequence shown here is derived from an EMBL/GenBank/DDBJ whole genome shotgun (WGS) entry which is preliminary data.</text>
</comment>
<dbReference type="SUPFAM" id="SSF51735">
    <property type="entry name" value="NAD(P)-binding Rossmann-fold domains"/>
    <property type="match status" value="1"/>
</dbReference>
<name>A0A917X7M1_9ACTN</name>
<dbReference type="Gene3D" id="3.90.25.10">
    <property type="entry name" value="UDP-galactose 4-epimerase, domain 1"/>
    <property type="match status" value="1"/>
</dbReference>
<organism evidence="3 4">
    <name type="scientific">Dactylosporangium sucinum</name>
    <dbReference type="NCBI Taxonomy" id="1424081"/>
    <lineage>
        <taxon>Bacteria</taxon>
        <taxon>Bacillati</taxon>
        <taxon>Actinomycetota</taxon>
        <taxon>Actinomycetes</taxon>
        <taxon>Micromonosporales</taxon>
        <taxon>Micromonosporaceae</taxon>
        <taxon>Dactylosporangium</taxon>
    </lineage>
</organism>
<dbReference type="Proteomes" id="UP000642070">
    <property type="component" value="Unassembled WGS sequence"/>
</dbReference>
<keyword evidence="4" id="KW-1185">Reference proteome</keyword>
<reference evidence="3" key="2">
    <citation type="submission" date="2020-09" db="EMBL/GenBank/DDBJ databases">
        <authorList>
            <person name="Sun Q."/>
            <person name="Ohkuma M."/>
        </authorList>
    </citation>
    <scope>NUCLEOTIDE SEQUENCE</scope>
    <source>
        <strain evidence="3">JCM 19831</strain>
    </source>
</reference>
<dbReference type="InterPro" id="IPR036291">
    <property type="entry name" value="NAD(P)-bd_dom_sf"/>
</dbReference>
<accession>A0A917X7M1</accession>
<dbReference type="RefSeq" id="WP_190257620.1">
    <property type="nucleotide sequence ID" value="NZ_BMPI01000104.1"/>
</dbReference>
<dbReference type="EMBL" id="BMPI01000104">
    <property type="protein sequence ID" value="GGM85995.1"/>
    <property type="molecule type" value="Genomic_DNA"/>
</dbReference>